<dbReference type="InterPro" id="IPR008984">
    <property type="entry name" value="SMAD_FHA_dom_sf"/>
</dbReference>
<dbReference type="InterPro" id="IPR000253">
    <property type="entry name" value="FHA_dom"/>
</dbReference>
<dbReference type="Pfam" id="PF00498">
    <property type="entry name" value="FHA"/>
    <property type="match status" value="1"/>
</dbReference>
<organism evidence="3">
    <name type="scientific">marine metagenome</name>
    <dbReference type="NCBI Taxonomy" id="408172"/>
    <lineage>
        <taxon>unclassified sequences</taxon>
        <taxon>metagenomes</taxon>
        <taxon>ecological metagenomes</taxon>
    </lineage>
</organism>
<dbReference type="PROSITE" id="PS50006">
    <property type="entry name" value="FHA_DOMAIN"/>
    <property type="match status" value="1"/>
</dbReference>
<protein>
    <recommendedName>
        <fullName evidence="2">FHA domain-containing protein</fullName>
    </recommendedName>
</protein>
<evidence type="ECO:0000256" key="1">
    <source>
        <dbReference type="SAM" id="MobiDB-lite"/>
    </source>
</evidence>
<gene>
    <name evidence="3" type="ORF">METZ01_LOCUS358284</name>
</gene>
<feature type="non-terminal residue" evidence="3">
    <location>
        <position position="1"/>
    </location>
</feature>
<reference evidence="3" key="1">
    <citation type="submission" date="2018-05" db="EMBL/GenBank/DDBJ databases">
        <authorList>
            <person name="Lanie J.A."/>
            <person name="Ng W.-L."/>
            <person name="Kazmierczak K.M."/>
            <person name="Andrzejewski T.M."/>
            <person name="Davidsen T.M."/>
            <person name="Wayne K.J."/>
            <person name="Tettelin H."/>
            <person name="Glass J.I."/>
            <person name="Rusch D."/>
            <person name="Podicherti R."/>
            <person name="Tsui H.-C.T."/>
            <person name="Winkler M.E."/>
        </authorList>
    </citation>
    <scope>NUCLEOTIDE SEQUENCE</scope>
</reference>
<evidence type="ECO:0000259" key="2">
    <source>
        <dbReference type="PROSITE" id="PS50006"/>
    </source>
</evidence>
<accession>A0A382S6B1</accession>
<dbReference type="AlphaFoldDB" id="A0A382S6B1"/>
<dbReference type="EMBL" id="UINC01126746">
    <property type="protein sequence ID" value="SVD05430.1"/>
    <property type="molecule type" value="Genomic_DNA"/>
</dbReference>
<feature type="domain" description="FHA" evidence="2">
    <location>
        <begin position="4"/>
        <end position="58"/>
    </location>
</feature>
<dbReference type="PROSITE" id="PS50889">
    <property type="entry name" value="S4"/>
    <property type="match status" value="1"/>
</dbReference>
<proteinExistence type="predicted"/>
<dbReference type="SMART" id="SM00240">
    <property type="entry name" value="FHA"/>
    <property type="match status" value="1"/>
</dbReference>
<dbReference type="Gene3D" id="2.60.200.20">
    <property type="match status" value="1"/>
</dbReference>
<evidence type="ECO:0000313" key="3">
    <source>
        <dbReference type="EMBL" id="SVD05430.1"/>
    </source>
</evidence>
<feature type="region of interest" description="Disordered" evidence="1">
    <location>
        <begin position="1"/>
        <end position="21"/>
    </location>
</feature>
<name>A0A382S6B1_9ZZZZ</name>
<sequence>RRKVIVGRPSSTVGNPDLDMRPDKNVSRRHACIWQESGFYWLEDLGSRLGVKVNGLPIKTKHKLSFGDKILIGRTIVQLVPSATEELVQKK</sequence>
<dbReference type="CDD" id="cd00060">
    <property type="entry name" value="FHA"/>
    <property type="match status" value="1"/>
</dbReference>
<dbReference type="SUPFAM" id="SSF49879">
    <property type="entry name" value="SMAD/FHA domain"/>
    <property type="match status" value="1"/>
</dbReference>